<dbReference type="AlphaFoldDB" id="A0A6J8E465"/>
<evidence type="ECO:0000313" key="1">
    <source>
        <dbReference type="EMBL" id="CAC5414858.1"/>
    </source>
</evidence>
<keyword evidence="2" id="KW-1185">Reference proteome</keyword>
<name>A0A6J8E465_MYTCO</name>
<evidence type="ECO:0000313" key="2">
    <source>
        <dbReference type="Proteomes" id="UP000507470"/>
    </source>
</evidence>
<evidence type="ECO:0008006" key="3">
    <source>
        <dbReference type="Google" id="ProtNLM"/>
    </source>
</evidence>
<protein>
    <recommendedName>
        <fullName evidence="3">Mab-21-like nucleotidyltransferase domain-containing protein</fullName>
    </recommendedName>
</protein>
<reference evidence="1 2" key="1">
    <citation type="submission" date="2020-06" db="EMBL/GenBank/DDBJ databases">
        <authorList>
            <person name="Li R."/>
            <person name="Bekaert M."/>
        </authorList>
    </citation>
    <scope>NUCLEOTIDE SEQUENCE [LARGE SCALE GENOMIC DNA]</scope>
    <source>
        <strain evidence="2">wild</strain>
    </source>
</reference>
<sequence length="330" mass="38566">MNHTEEELSLEFYHYLCNIVGSEDVVKTRRSMFTVMDYVQNGNGMISQIISGSKAEGLDTRGSDIDKMIVFCGVPVYENINNVTYNPAHLLIETNDTKPGFAKLKLSTELKNRKFFLYLYRSMLCTLGEETFISSKRFREYFLTTGTILHGPCISVPGDICDIAYSFRCKEWITSAQPWIYRPRSTWPDYKLVTSIVQNGCTPDKIWLHLARSKYNLEEQTVFERMHREVGLIATCKNLIIRDFVFYYPFILLPTELTRLPRLFDRIYVPSVVYCHVLLFLCFHHLRDVRGKLNALHDLQLTIRERYFISHDEITLKMVYQCLDIVKALV</sequence>
<gene>
    <name evidence="1" type="ORF">MCOR_47597</name>
</gene>
<organism evidence="1 2">
    <name type="scientific">Mytilus coruscus</name>
    <name type="common">Sea mussel</name>
    <dbReference type="NCBI Taxonomy" id="42192"/>
    <lineage>
        <taxon>Eukaryota</taxon>
        <taxon>Metazoa</taxon>
        <taxon>Spiralia</taxon>
        <taxon>Lophotrochozoa</taxon>
        <taxon>Mollusca</taxon>
        <taxon>Bivalvia</taxon>
        <taxon>Autobranchia</taxon>
        <taxon>Pteriomorphia</taxon>
        <taxon>Mytilida</taxon>
        <taxon>Mytiloidea</taxon>
        <taxon>Mytilidae</taxon>
        <taxon>Mytilinae</taxon>
        <taxon>Mytilus</taxon>
    </lineage>
</organism>
<accession>A0A6J8E465</accession>
<dbReference type="EMBL" id="CACVKT020008353">
    <property type="protein sequence ID" value="CAC5414858.1"/>
    <property type="molecule type" value="Genomic_DNA"/>
</dbReference>
<dbReference type="OrthoDB" id="6112914at2759"/>
<dbReference type="Proteomes" id="UP000507470">
    <property type="component" value="Unassembled WGS sequence"/>
</dbReference>
<proteinExistence type="predicted"/>